<name>A0AA88H4X6_ARTSF</name>
<sequence length="122" mass="12452">MGSGPMGVGVGPGDPPNPKLAARGGLQGVSILPGNLTGAPGSSGGPDLSALGEYFVSAYTYVPRKVYDFSKVQDLLVYDLVSQNKVDNIFLVASMGGFGQSNMPPCGPGVGGINDWVALEHQ</sequence>
<accession>A0AA88H4X6</accession>
<dbReference type="EMBL" id="JAVRJZ010002503">
    <property type="protein sequence ID" value="KAK2701658.1"/>
    <property type="molecule type" value="Genomic_DNA"/>
</dbReference>
<proteinExistence type="predicted"/>
<feature type="region of interest" description="Disordered" evidence="1">
    <location>
        <begin position="1"/>
        <end position="24"/>
    </location>
</feature>
<keyword evidence="3" id="KW-1185">Reference proteome</keyword>
<protein>
    <submittedName>
        <fullName evidence="2">Uncharacterized protein</fullName>
    </submittedName>
</protein>
<evidence type="ECO:0000313" key="3">
    <source>
        <dbReference type="Proteomes" id="UP001187531"/>
    </source>
</evidence>
<comment type="caution">
    <text evidence="2">The sequence shown here is derived from an EMBL/GenBank/DDBJ whole genome shotgun (WGS) entry which is preliminary data.</text>
</comment>
<evidence type="ECO:0000256" key="1">
    <source>
        <dbReference type="SAM" id="MobiDB-lite"/>
    </source>
</evidence>
<reference evidence="2" key="1">
    <citation type="submission" date="2023-07" db="EMBL/GenBank/DDBJ databases">
        <title>Chromosome-level genome assembly of Artemia franciscana.</title>
        <authorList>
            <person name="Jo E."/>
        </authorList>
    </citation>
    <scope>NUCLEOTIDE SEQUENCE</scope>
    <source>
        <tissue evidence="2">Whole body</tissue>
    </source>
</reference>
<organism evidence="2 3">
    <name type="scientific">Artemia franciscana</name>
    <name type="common">Brine shrimp</name>
    <name type="synonym">Artemia sanfranciscana</name>
    <dbReference type="NCBI Taxonomy" id="6661"/>
    <lineage>
        <taxon>Eukaryota</taxon>
        <taxon>Metazoa</taxon>
        <taxon>Ecdysozoa</taxon>
        <taxon>Arthropoda</taxon>
        <taxon>Crustacea</taxon>
        <taxon>Branchiopoda</taxon>
        <taxon>Anostraca</taxon>
        <taxon>Artemiidae</taxon>
        <taxon>Artemia</taxon>
    </lineage>
</organism>
<feature type="compositionally biased region" description="Gly residues" evidence="1">
    <location>
        <begin position="1"/>
        <end position="12"/>
    </location>
</feature>
<dbReference type="AlphaFoldDB" id="A0AA88H4X6"/>
<evidence type="ECO:0000313" key="2">
    <source>
        <dbReference type="EMBL" id="KAK2701658.1"/>
    </source>
</evidence>
<gene>
    <name evidence="2" type="ORF">QYM36_019701</name>
</gene>
<dbReference type="Proteomes" id="UP001187531">
    <property type="component" value="Unassembled WGS sequence"/>
</dbReference>